<accession>A0A0R2AK47</accession>
<dbReference type="Proteomes" id="UP000052012">
    <property type="component" value="Unassembled WGS sequence"/>
</dbReference>
<sequence>MYLGIVGLALFSMTSLLLHNTYKYEGIIITIAFCLFLIETIANVFIAKHKPQIVNSLFNIIFKIALLAIVMFSIVIE</sequence>
<evidence type="ECO:0000313" key="3">
    <source>
        <dbReference type="Proteomes" id="UP000052012"/>
    </source>
</evidence>
<reference evidence="2 3" key="1">
    <citation type="journal article" date="2015" name="Genome Announc.">
        <title>Expanding the biotechnology potential of lactobacilli through comparative genomics of 213 strains and associated genera.</title>
        <authorList>
            <person name="Sun Z."/>
            <person name="Harris H.M."/>
            <person name="McCann A."/>
            <person name="Guo C."/>
            <person name="Argimon S."/>
            <person name="Zhang W."/>
            <person name="Yang X."/>
            <person name="Jeffery I.B."/>
            <person name="Cooney J.C."/>
            <person name="Kagawa T.F."/>
            <person name="Liu W."/>
            <person name="Song Y."/>
            <person name="Salvetti E."/>
            <person name="Wrobel A."/>
            <person name="Rasinkangas P."/>
            <person name="Parkhill J."/>
            <person name="Rea M.C."/>
            <person name="O'Sullivan O."/>
            <person name="Ritari J."/>
            <person name="Douillard F.P."/>
            <person name="Paul Ross R."/>
            <person name="Yang R."/>
            <person name="Briner A.E."/>
            <person name="Felis G.E."/>
            <person name="de Vos W.M."/>
            <person name="Barrangou R."/>
            <person name="Klaenhammer T.R."/>
            <person name="Caufield P.W."/>
            <person name="Cui Y."/>
            <person name="Zhang H."/>
            <person name="O'Toole P.W."/>
        </authorList>
    </citation>
    <scope>NUCLEOTIDE SEQUENCE [LARGE SCALE GENOMIC DNA]</scope>
    <source>
        <strain evidence="2 3">DSM 23829</strain>
    </source>
</reference>
<comment type="caution">
    <text evidence="2">The sequence shown here is derived from an EMBL/GenBank/DDBJ whole genome shotgun (WGS) entry which is preliminary data.</text>
</comment>
<protein>
    <submittedName>
        <fullName evidence="2">Uncharacterized protein</fullName>
    </submittedName>
</protein>
<dbReference type="AlphaFoldDB" id="A0A0R2AK47"/>
<keyword evidence="1" id="KW-0812">Transmembrane</keyword>
<evidence type="ECO:0000256" key="1">
    <source>
        <dbReference type="SAM" id="Phobius"/>
    </source>
</evidence>
<dbReference type="PATRIC" id="fig|1423781.4.peg.821"/>
<name>A0A0R2AK47_9LACO</name>
<keyword evidence="1" id="KW-0472">Membrane</keyword>
<feature type="transmembrane region" description="Helical" evidence="1">
    <location>
        <begin position="57"/>
        <end position="76"/>
    </location>
</feature>
<dbReference type="EMBL" id="AYYQ01000036">
    <property type="protein sequence ID" value="KRM67640.1"/>
    <property type="molecule type" value="Genomic_DNA"/>
</dbReference>
<keyword evidence="1" id="KW-1133">Transmembrane helix</keyword>
<keyword evidence="3" id="KW-1185">Reference proteome</keyword>
<organism evidence="2 3">
    <name type="scientific">Apilactobacillus ozensis DSM 23829 = JCM 17196</name>
    <dbReference type="NCBI Taxonomy" id="1423781"/>
    <lineage>
        <taxon>Bacteria</taxon>
        <taxon>Bacillati</taxon>
        <taxon>Bacillota</taxon>
        <taxon>Bacilli</taxon>
        <taxon>Lactobacillales</taxon>
        <taxon>Lactobacillaceae</taxon>
        <taxon>Apilactobacillus</taxon>
    </lineage>
</organism>
<feature type="transmembrane region" description="Helical" evidence="1">
    <location>
        <begin position="27"/>
        <end position="45"/>
    </location>
</feature>
<evidence type="ECO:0000313" key="2">
    <source>
        <dbReference type="EMBL" id="KRM67640.1"/>
    </source>
</evidence>
<gene>
    <name evidence="2" type="ORF">FD06_GL000792</name>
</gene>
<proteinExistence type="predicted"/>